<dbReference type="KEGG" id="lbk:LVISKB_2341"/>
<proteinExistence type="predicted"/>
<organism evidence="1 2">
    <name type="scientific">Levilactobacillus brevis KB290</name>
    <dbReference type="NCBI Taxonomy" id="1001583"/>
    <lineage>
        <taxon>Bacteria</taxon>
        <taxon>Bacillati</taxon>
        <taxon>Bacillota</taxon>
        <taxon>Bacilli</taxon>
        <taxon>Lactobacillales</taxon>
        <taxon>Lactobacillaceae</taxon>
        <taxon>Levilactobacillus</taxon>
    </lineage>
</organism>
<evidence type="ECO:0000313" key="2">
    <source>
        <dbReference type="Proteomes" id="UP000012042"/>
    </source>
</evidence>
<dbReference type="HOGENOM" id="CLU_3389997_0_0_9"/>
<accession>M5B1K5</accession>
<name>M5B1K5_LEVBR</name>
<sequence>MMIRVMMVIGSFHNLIFLKYTLNPVKMQGSFG</sequence>
<dbReference type="AlphaFoldDB" id="M5B1K5"/>
<protein>
    <submittedName>
        <fullName evidence="1">Uncharacterized protein</fullName>
    </submittedName>
</protein>
<dbReference type="Proteomes" id="UP000012042">
    <property type="component" value="Chromosome"/>
</dbReference>
<gene>
    <name evidence="1" type="ORF">LVISKB_2341</name>
</gene>
<dbReference type="EMBL" id="AP012167">
    <property type="protein sequence ID" value="BAN07976.1"/>
    <property type="molecule type" value="Genomic_DNA"/>
</dbReference>
<evidence type="ECO:0000313" key="1">
    <source>
        <dbReference type="EMBL" id="BAN07976.1"/>
    </source>
</evidence>
<reference evidence="1 2" key="1">
    <citation type="journal article" date="2013" name="PLoS ONE">
        <title>Genomic Analysis by Deep Sequencing of the Probiotic Lactobacillus brevis KB290 Harboring Nine Plasmids Reveals Genomic Stability.</title>
        <authorList>
            <person name="Fukao M."/>
            <person name="Oshima K."/>
            <person name="Morita H."/>
            <person name="Toh H."/>
            <person name="Suda W."/>
            <person name="Kim S.W."/>
            <person name="Suzuki S."/>
            <person name="Yakabe T."/>
            <person name="Hattori M."/>
            <person name="Yajima N."/>
        </authorList>
    </citation>
    <scope>NUCLEOTIDE SEQUENCE [LARGE SCALE GENOMIC DNA]</scope>
    <source>
        <strain evidence="1 2">KB290</strain>
    </source>
</reference>